<dbReference type="Pfam" id="PF13639">
    <property type="entry name" value="zf-RING_2"/>
    <property type="match status" value="1"/>
</dbReference>
<reference evidence="3" key="1">
    <citation type="submission" date="2025-08" db="UniProtKB">
        <authorList>
            <consortium name="RefSeq"/>
        </authorList>
    </citation>
    <scope>IDENTIFICATION</scope>
    <source>
        <tissue evidence="3">Leaves</tissue>
    </source>
</reference>
<dbReference type="SUPFAM" id="SSF57850">
    <property type="entry name" value="RING/U-box"/>
    <property type="match status" value="1"/>
</dbReference>
<evidence type="ECO:0000313" key="2">
    <source>
        <dbReference type="Proteomes" id="UP000235220"/>
    </source>
</evidence>
<proteinExistence type="predicted"/>
<dbReference type="InterPro" id="IPR013083">
    <property type="entry name" value="Znf_RING/FYVE/PHD"/>
</dbReference>
<dbReference type="PROSITE" id="PS50089">
    <property type="entry name" value="ZF_RING_2"/>
    <property type="match status" value="1"/>
</dbReference>
<dbReference type="InterPro" id="IPR001841">
    <property type="entry name" value="Znf_RING"/>
</dbReference>
<dbReference type="Gene3D" id="3.40.50.410">
    <property type="entry name" value="von Willebrand factor, type A domain"/>
    <property type="match status" value="1"/>
</dbReference>
<dbReference type="AlphaFoldDB" id="A0A2I4DDW1"/>
<dbReference type="STRING" id="51240.A0A2I4DDW1"/>
<dbReference type="Proteomes" id="UP000235220">
    <property type="component" value="Chromosome 4"/>
</dbReference>
<sequence length="538" mass="58999">MGRGGGAGGAGATAQLRKAARKVVVAAAYACGSFSRNKALGDLHSTRTAQNISGSLSVSSTRAKNSRGEDVAEESELSTNNAPTSKNMCAICLDPLSYSNRGSSPGQAIFTAQCSHAFHFTCISSNVRHGSVTCPICRAHWTQLPRSLIPPCASLSSCNQNDPILQLLDDSIATFRVHRRSFLRSARYDDDDPIEPDHYPTRPRLCLSLVPLPPSAPFHSPIQMTSRTPYSYHPPLHQLTCSSSSLLQSPTRQTPCIRCTSSNKAFLSVKLSHQQATDLVLVASPNGPHLRLLKQSLAMVVFSLRPIDRLAIVTHSSAAARVFPLRRMTSYGKRAALQVIDRLFYMGQADPFEGLKKGIKVLEDRVHKNPQSCILHLSDSPTQSYHAVDMEMPVPIHRFHVGFGFGTSNGFVMHEFEQFLSRMLGGVIRDVQLRIGEDVGSCRIVRIGELKGSDEKRISLDLGEYGHIRVGYSYVEGEVDECIRTGETIVSIGDKSTPAGTAGRDVITGGRTSSVESWDYHDPYMARRWAKHLHGYRL</sequence>
<dbReference type="OrthoDB" id="687730at2759"/>
<evidence type="ECO:0000313" key="3">
    <source>
        <dbReference type="RefSeq" id="XP_018805334.2"/>
    </source>
</evidence>
<gene>
    <name evidence="3" type="primary">LOC108979184</name>
</gene>
<keyword evidence="2" id="KW-1185">Reference proteome</keyword>
<dbReference type="InterPro" id="IPR051266">
    <property type="entry name" value="CLCR"/>
</dbReference>
<dbReference type="KEGG" id="jre:108979184"/>
<evidence type="ECO:0000256" key="1">
    <source>
        <dbReference type="SAM" id="MobiDB-lite"/>
    </source>
</evidence>
<feature type="region of interest" description="Disordered" evidence="1">
    <location>
        <begin position="54"/>
        <end position="80"/>
    </location>
</feature>
<protein>
    <submittedName>
        <fullName evidence="3">E3 ubiquitin-protein ligase WAV3-like</fullName>
    </submittedName>
</protein>
<dbReference type="PANTHER" id="PTHR10579">
    <property type="entry name" value="CALCIUM-ACTIVATED CHLORIDE CHANNEL REGULATOR"/>
    <property type="match status" value="1"/>
</dbReference>
<dbReference type="GeneID" id="108979184"/>
<feature type="compositionally biased region" description="Polar residues" evidence="1">
    <location>
        <begin position="54"/>
        <end position="63"/>
    </location>
</feature>
<name>A0A2I4DDW1_JUGRE</name>
<dbReference type="RefSeq" id="XP_018805334.2">
    <property type="nucleotide sequence ID" value="XM_018949789.2"/>
</dbReference>
<dbReference type="SUPFAM" id="SSF53300">
    <property type="entry name" value="vWA-like"/>
    <property type="match status" value="1"/>
</dbReference>
<dbReference type="Gramene" id="Jr04_12160_p1">
    <property type="protein sequence ID" value="cds.Jr04_12160_p1"/>
    <property type="gene ID" value="Jr04_12160"/>
</dbReference>
<dbReference type="PANTHER" id="PTHR10579:SF47">
    <property type="entry name" value="OS09G0298500 PROTEIN"/>
    <property type="match status" value="1"/>
</dbReference>
<accession>A0A2I4DDW1</accession>
<organism evidence="2 3">
    <name type="scientific">Juglans regia</name>
    <name type="common">English walnut</name>
    <dbReference type="NCBI Taxonomy" id="51240"/>
    <lineage>
        <taxon>Eukaryota</taxon>
        <taxon>Viridiplantae</taxon>
        <taxon>Streptophyta</taxon>
        <taxon>Embryophyta</taxon>
        <taxon>Tracheophyta</taxon>
        <taxon>Spermatophyta</taxon>
        <taxon>Magnoliopsida</taxon>
        <taxon>eudicotyledons</taxon>
        <taxon>Gunneridae</taxon>
        <taxon>Pentapetalae</taxon>
        <taxon>rosids</taxon>
        <taxon>fabids</taxon>
        <taxon>Fagales</taxon>
        <taxon>Juglandaceae</taxon>
        <taxon>Juglans</taxon>
    </lineage>
</organism>
<dbReference type="Gene3D" id="3.30.40.10">
    <property type="entry name" value="Zinc/RING finger domain, C3HC4 (zinc finger)"/>
    <property type="match status" value="1"/>
</dbReference>
<dbReference type="SMART" id="SM00184">
    <property type="entry name" value="RING"/>
    <property type="match status" value="1"/>
</dbReference>
<dbReference type="InterPro" id="IPR036465">
    <property type="entry name" value="vWFA_dom_sf"/>
</dbReference>